<dbReference type="RefSeq" id="WP_044244929.1">
    <property type="nucleotide sequence ID" value="NZ_ASRX01000039.1"/>
</dbReference>
<dbReference type="InterPro" id="IPR050553">
    <property type="entry name" value="Thioredoxin_ResA/DsbE_sf"/>
</dbReference>
<dbReference type="GO" id="GO:0016491">
    <property type="term" value="F:oxidoreductase activity"/>
    <property type="evidence" value="ECO:0007669"/>
    <property type="project" value="InterPro"/>
</dbReference>
<name>A0A017T5K4_9BACT</name>
<dbReference type="InterPro" id="IPR013766">
    <property type="entry name" value="Thioredoxin_domain"/>
</dbReference>
<dbReference type="InterPro" id="IPR036249">
    <property type="entry name" value="Thioredoxin-like_sf"/>
</dbReference>
<dbReference type="PROSITE" id="PS00194">
    <property type="entry name" value="THIOREDOXIN_1"/>
    <property type="match status" value="1"/>
</dbReference>
<dbReference type="Gene3D" id="3.40.30.10">
    <property type="entry name" value="Glutaredoxin"/>
    <property type="match status" value="1"/>
</dbReference>
<dbReference type="SUPFAM" id="SSF52833">
    <property type="entry name" value="Thioredoxin-like"/>
    <property type="match status" value="1"/>
</dbReference>
<dbReference type="PROSITE" id="PS51352">
    <property type="entry name" value="THIOREDOXIN_2"/>
    <property type="match status" value="1"/>
</dbReference>
<keyword evidence="1" id="KW-0676">Redox-active center</keyword>
<dbReference type="STRING" id="1192034.CAP_4934"/>
<evidence type="ECO:0000256" key="1">
    <source>
        <dbReference type="ARBA" id="ARBA00023284"/>
    </source>
</evidence>
<dbReference type="InterPro" id="IPR000866">
    <property type="entry name" value="AhpC/TSA"/>
</dbReference>
<gene>
    <name evidence="3" type="ORF">CAP_4934</name>
</gene>
<comment type="caution">
    <text evidence="3">The sequence shown here is derived from an EMBL/GenBank/DDBJ whole genome shotgun (WGS) entry which is preliminary data.</text>
</comment>
<dbReference type="PANTHER" id="PTHR42852">
    <property type="entry name" value="THIOL:DISULFIDE INTERCHANGE PROTEIN DSBE"/>
    <property type="match status" value="1"/>
</dbReference>
<dbReference type="PANTHER" id="PTHR42852:SF18">
    <property type="entry name" value="CHROMOSOME UNDETERMINED SCAFFOLD_47, WHOLE GENOME SHOTGUN SEQUENCE"/>
    <property type="match status" value="1"/>
</dbReference>
<dbReference type="CDD" id="cd02966">
    <property type="entry name" value="TlpA_like_family"/>
    <property type="match status" value="1"/>
</dbReference>
<organism evidence="3 4">
    <name type="scientific">Chondromyces apiculatus DSM 436</name>
    <dbReference type="NCBI Taxonomy" id="1192034"/>
    <lineage>
        <taxon>Bacteria</taxon>
        <taxon>Pseudomonadati</taxon>
        <taxon>Myxococcota</taxon>
        <taxon>Polyangia</taxon>
        <taxon>Polyangiales</taxon>
        <taxon>Polyangiaceae</taxon>
        <taxon>Chondromyces</taxon>
    </lineage>
</organism>
<feature type="domain" description="Thioredoxin" evidence="2">
    <location>
        <begin position="46"/>
        <end position="190"/>
    </location>
</feature>
<accession>A0A017T5K4</accession>
<dbReference type="GO" id="GO:0016209">
    <property type="term" value="F:antioxidant activity"/>
    <property type="evidence" value="ECO:0007669"/>
    <property type="project" value="InterPro"/>
</dbReference>
<dbReference type="EMBL" id="ASRX01000039">
    <property type="protein sequence ID" value="EYF04060.1"/>
    <property type="molecule type" value="Genomic_DNA"/>
</dbReference>
<dbReference type="eggNOG" id="COG0526">
    <property type="taxonomic scope" value="Bacteria"/>
</dbReference>
<reference evidence="3 4" key="1">
    <citation type="submission" date="2013-05" db="EMBL/GenBank/DDBJ databases">
        <title>Genome assembly of Chondromyces apiculatus DSM 436.</title>
        <authorList>
            <person name="Sharma G."/>
            <person name="Khatri I."/>
            <person name="Kaur C."/>
            <person name="Mayilraj S."/>
            <person name="Subramanian S."/>
        </authorList>
    </citation>
    <scope>NUCLEOTIDE SEQUENCE [LARGE SCALE GENOMIC DNA]</scope>
    <source>
        <strain evidence="3 4">DSM 436</strain>
    </source>
</reference>
<evidence type="ECO:0000313" key="3">
    <source>
        <dbReference type="EMBL" id="EYF04060.1"/>
    </source>
</evidence>
<protein>
    <submittedName>
        <fullName evidence="3">Thioredoxin</fullName>
    </submittedName>
</protein>
<dbReference type="Proteomes" id="UP000019678">
    <property type="component" value="Unassembled WGS sequence"/>
</dbReference>
<evidence type="ECO:0000313" key="4">
    <source>
        <dbReference type="Proteomes" id="UP000019678"/>
    </source>
</evidence>
<dbReference type="Pfam" id="PF00578">
    <property type="entry name" value="AhpC-TSA"/>
    <property type="match status" value="1"/>
</dbReference>
<sequence>MKLAKILQLVFIAAAAFVVFGFVRAAQKDHRRTQCTALCALKPTYANHNRTAPDFELPDMTGRKVRLSSYRGKTVFLNFWTKTCAPCLEEMPALADLARLSRGRKDFVVLTVSTDEGPDAVRDTLKVALGGEPPFPVLFDPESSVVADVYGTKLFPETWIIDPSGIIRARFDGPRDWSDALAVEIGEMISRPGTCPVEFFKGTPSGPFASICEDDT</sequence>
<dbReference type="InterPro" id="IPR017937">
    <property type="entry name" value="Thioredoxin_CS"/>
</dbReference>
<dbReference type="AlphaFoldDB" id="A0A017T5K4"/>
<evidence type="ECO:0000259" key="2">
    <source>
        <dbReference type="PROSITE" id="PS51352"/>
    </source>
</evidence>
<keyword evidence="4" id="KW-1185">Reference proteome</keyword>
<proteinExistence type="predicted"/>